<reference evidence="1 2" key="1">
    <citation type="submission" date="2010-01" db="EMBL/GenBank/DDBJ databases">
        <authorList>
            <person name="Muzny D."/>
            <person name="Qin X."/>
            <person name="Deng J."/>
            <person name="Jiang H."/>
            <person name="Liu Y."/>
            <person name="Qu J."/>
            <person name="Song X.-Z."/>
            <person name="Zhang L."/>
            <person name="Thornton R."/>
            <person name="Coyle M."/>
            <person name="Francisco L."/>
            <person name="Jackson L."/>
            <person name="Javaid M."/>
            <person name="Korchina V."/>
            <person name="Kovar C."/>
            <person name="Mata R."/>
            <person name="Mathew T."/>
            <person name="Ngo R."/>
            <person name="Nguyen L."/>
            <person name="Nguyen N."/>
            <person name="Okwuonu G."/>
            <person name="Ongeri F."/>
            <person name="Pham C."/>
            <person name="Simmons D."/>
            <person name="Wilczek-Boney K."/>
            <person name="Hale W."/>
            <person name="Jakkamsetti A."/>
            <person name="Pham P."/>
            <person name="Ruth R."/>
            <person name="San Lucas F."/>
            <person name="Warren J."/>
            <person name="Zhang J."/>
            <person name="Zhao Z."/>
            <person name="Zhou C."/>
            <person name="Zhu D."/>
            <person name="Lee S."/>
            <person name="Bess C."/>
            <person name="Blankenburg K."/>
            <person name="Forbes L."/>
            <person name="Fu Q."/>
            <person name="Gubbala S."/>
            <person name="Hirani K."/>
            <person name="Jayaseelan J.C."/>
            <person name="Lara F."/>
            <person name="Munidasa M."/>
            <person name="Palculict T."/>
            <person name="Patil S."/>
            <person name="Pu L.-L."/>
            <person name="Saada N."/>
            <person name="Tang L."/>
            <person name="Weissenberger G."/>
            <person name="Zhu Y."/>
            <person name="Hemphill L."/>
            <person name="Shang Y."/>
            <person name="Youmans B."/>
            <person name="Ayvaz T."/>
            <person name="Ross M."/>
            <person name="Santibanez J."/>
            <person name="Aqrawi P."/>
            <person name="Gross S."/>
            <person name="Joshi V."/>
            <person name="Fowler G."/>
            <person name="Nazareth L."/>
            <person name="Reid J."/>
            <person name="Worley K."/>
            <person name="Petrosino J."/>
            <person name="Highlander S."/>
            <person name="Gibbs R."/>
        </authorList>
    </citation>
    <scope>NUCLEOTIDE SEQUENCE [LARGE SCALE GENOMIC DNA]</scope>
    <source>
        <strain evidence="1 2">DSM 4582</strain>
    </source>
</reference>
<evidence type="ECO:0000313" key="2">
    <source>
        <dbReference type="Proteomes" id="UP000005723"/>
    </source>
</evidence>
<proteinExistence type="predicted"/>
<name>D4E4M2_SEROD</name>
<sequence>MFLRTDLRKKYKLKLRFNCYGGHKIAFYLKPTLKKTAKKALNCKKRGENIKRLWWGIWLGKTIWSALR</sequence>
<gene>
    <name evidence="1" type="ORF">HMPREF0758_3122</name>
</gene>
<dbReference type="STRING" id="667129.HMPREF0758_3122"/>
<dbReference type="EMBL" id="ADBY01000048">
    <property type="protein sequence ID" value="EFE95431.1"/>
    <property type="molecule type" value="Genomic_DNA"/>
</dbReference>
<comment type="caution">
    <text evidence="1">The sequence shown here is derived from an EMBL/GenBank/DDBJ whole genome shotgun (WGS) entry which is preliminary data.</text>
</comment>
<dbReference type="Proteomes" id="UP000005723">
    <property type="component" value="Unassembled WGS sequence"/>
</dbReference>
<keyword evidence="2" id="KW-1185">Reference proteome</keyword>
<protein>
    <submittedName>
        <fullName evidence="1">Uncharacterized protein</fullName>
    </submittedName>
</protein>
<dbReference type="AlphaFoldDB" id="D4E4M2"/>
<dbReference type="HOGENOM" id="CLU_2791638_0_0_6"/>
<accession>D4E4M2</accession>
<evidence type="ECO:0000313" key="1">
    <source>
        <dbReference type="EMBL" id="EFE95431.1"/>
    </source>
</evidence>
<organism evidence="1 2">
    <name type="scientific">Serratia odorifera DSM 4582</name>
    <dbReference type="NCBI Taxonomy" id="667129"/>
    <lineage>
        <taxon>Bacteria</taxon>
        <taxon>Pseudomonadati</taxon>
        <taxon>Pseudomonadota</taxon>
        <taxon>Gammaproteobacteria</taxon>
        <taxon>Enterobacterales</taxon>
        <taxon>Yersiniaceae</taxon>
        <taxon>Serratia</taxon>
    </lineage>
</organism>